<dbReference type="NCBIfam" id="TIGR00696">
    <property type="entry name" value="wecG_tagA_cpsF"/>
    <property type="match status" value="1"/>
</dbReference>
<dbReference type="CDD" id="cd06533">
    <property type="entry name" value="Glyco_transf_WecG_TagA"/>
    <property type="match status" value="1"/>
</dbReference>
<evidence type="ECO:0000256" key="1">
    <source>
        <dbReference type="ARBA" id="ARBA00022676"/>
    </source>
</evidence>
<comment type="caution">
    <text evidence="3">The sequence shown here is derived from an EMBL/GenBank/DDBJ whole genome shotgun (WGS) entry which is preliminary data.</text>
</comment>
<gene>
    <name evidence="3" type="ORF">DI586_05545</name>
</gene>
<keyword evidence="2 3" id="KW-0808">Transferase</keyword>
<dbReference type="Proteomes" id="UP000249739">
    <property type="component" value="Unassembled WGS sequence"/>
</dbReference>
<sequence>MIKSSAHLDRIKPLLEKTVRDSRAWDMALLDAEKQGPVTVAFLNQHGINTSIRIKPFYDFLLNSDYLLRDGIGVKLALKLFGLGETENLNGTDLITAIINRYQHRRLAIFGASDETMIACRQRLEREGISGIVAMENGFHEDDYYLSLCRSVKPDVVVLCMGMPRQEILAAKLKDLALAKLIICGGGWADFYSGIKIRAPLWVRKLSLEWMHRLLKEPRRLGKRYTVDIVYYFCVIVMARFLKVK</sequence>
<dbReference type="Pfam" id="PF03808">
    <property type="entry name" value="Glyco_tran_WecG"/>
    <property type="match status" value="1"/>
</dbReference>
<dbReference type="PANTHER" id="PTHR34136">
    <property type="match status" value="1"/>
</dbReference>
<name>A0A2W5HCL1_9BACT</name>
<evidence type="ECO:0000313" key="4">
    <source>
        <dbReference type="Proteomes" id="UP000249739"/>
    </source>
</evidence>
<evidence type="ECO:0000313" key="3">
    <source>
        <dbReference type="EMBL" id="PZP55866.1"/>
    </source>
</evidence>
<dbReference type="PANTHER" id="PTHR34136:SF1">
    <property type="entry name" value="UDP-N-ACETYL-D-MANNOSAMINURONIC ACID TRANSFERASE"/>
    <property type="match status" value="1"/>
</dbReference>
<organism evidence="3 4">
    <name type="scientific">Micavibrio aeruginosavorus</name>
    <dbReference type="NCBI Taxonomy" id="349221"/>
    <lineage>
        <taxon>Bacteria</taxon>
        <taxon>Pseudomonadati</taxon>
        <taxon>Bdellovibrionota</taxon>
        <taxon>Bdellovibrionia</taxon>
        <taxon>Bdellovibrionales</taxon>
        <taxon>Pseudobdellovibrionaceae</taxon>
        <taxon>Micavibrio</taxon>
    </lineage>
</organism>
<protein>
    <submittedName>
        <fullName evidence="3">Glycosyltransferase</fullName>
    </submittedName>
</protein>
<dbReference type="EMBL" id="QFOT01000047">
    <property type="protein sequence ID" value="PZP55866.1"/>
    <property type="molecule type" value="Genomic_DNA"/>
</dbReference>
<dbReference type="InterPro" id="IPR004629">
    <property type="entry name" value="WecG_TagA_CpsF"/>
</dbReference>
<keyword evidence="1" id="KW-0328">Glycosyltransferase</keyword>
<accession>A0A2W5HCL1</accession>
<proteinExistence type="predicted"/>
<evidence type="ECO:0000256" key="2">
    <source>
        <dbReference type="ARBA" id="ARBA00022679"/>
    </source>
</evidence>
<reference evidence="3 4" key="1">
    <citation type="submission" date="2017-08" db="EMBL/GenBank/DDBJ databases">
        <title>Infants hospitalized years apart are colonized by the same room-sourced microbial strains.</title>
        <authorList>
            <person name="Brooks B."/>
            <person name="Olm M.R."/>
            <person name="Firek B.A."/>
            <person name="Baker R."/>
            <person name="Thomas B.C."/>
            <person name="Morowitz M.J."/>
            <person name="Banfield J.F."/>
        </authorList>
    </citation>
    <scope>NUCLEOTIDE SEQUENCE [LARGE SCALE GENOMIC DNA]</scope>
    <source>
        <strain evidence="3">S2_006_000_R2_64</strain>
    </source>
</reference>
<dbReference type="AlphaFoldDB" id="A0A2W5HCL1"/>
<dbReference type="GO" id="GO:0016758">
    <property type="term" value="F:hexosyltransferase activity"/>
    <property type="evidence" value="ECO:0007669"/>
    <property type="project" value="TreeGrafter"/>
</dbReference>